<dbReference type="InterPro" id="IPR038765">
    <property type="entry name" value="Papain-like_cys_pep_sf"/>
</dbReference>
<accession>A0A1F7I3A4</accession>
<dbReference type="PROSITE" id="PS50911">
    <property type="entry name" value="CHAP"/>
    <property type="match status" value="1"/>
</dbReference>
<feature type="compositionally biased region" description="Pro residues" evidence="1">
    <location>
        <begin position="256"/>
        <end position="271"/>
    </location>
</feature>
<reference evidence="3 4" key="1">
    <citation type="journal article" date="2016" name="Nat. Commun.">
        <title>Thousands of microbial genomes shed light on interconnected biogeochemical processes in an aquifer system.</title>
        <authorList>
            <person name="Anantharaman K."/>
            <person name="Brown C.T."/>
            <person name="Hug L.A."/>
            <person name="Sharon I."/>
            <person name="Castelle C.J."/>
            <person name="Probst A.J."/>
            <person name="Thomas B.C."/>
            <person name="Singh A."/>
            <person name="Wilkins M.J."/>
            <person name="Karaoz U."/>
            <person name="Brodie E.L."/>
            <person name="Williams K.H."/>
            <person name="Hubbard S.S."/>
            <person name="Banfield J.F."/>
        </authorList>
    </citation>
    <scope>NUCLEOTIDE SEQUENCE [LARGE SCALE GENOMIC DNA]</scope>
</reference>
<name>A0A1F7I3A4_9BACT</name>
<evidence type="ECO:0000313" key="4">
    <source>
        <dbReference type="Proteomes" id="UP000176803"/>
    </source>
</evidence>
<protein>
    <recommendedName>
        <fullName evidence="2">Peptidase C51 domain-containing protein</fullName>
    </recommendedName>
</protein>
<dbReference type="EMBL" id="MGAC01000028">
    <property type="protein sequence ID" value="OGK37869.1"/>
    <property type="molecule type" value="Genomic_DNA"/>
</dbReference>
<evidence type="ECO:0000259" key="2">
    <source>
        <dbReference type="PROSITE" id="PS50911"/>
    </source>
</evidence>
<organism evidence="3 4">
    <name type="scientific">Candidatus Roizmanbacteria bacterium RIFCSPHIGHO2_12_FULL_41_11</name>
    <dbReference type="NCBI Taxonomy" id="1802052"/>
    <lineage>
        <taxon>Bacteria</taxon>
        <taxon>Candidatus Roizmaniibacteriota</taxon>
    </lineage>
</organism>
<gene>
    <name evidence="3" type="ORF">A3F03_01470</name>
</gene>
<evidence type="ECO:0000256" key="1">
    <source>
        <dbReference type="SAM" id="MobiDB-lite"/>
    </source>
</evidence>
<proteinExistence type="predicted"/>
<dbReference type="SUPFAM" id="SSF54001">
    <property type="entry name" value="Cysteine proteinases"/>
    <property type="match status" value="1"/>
</dbReference>
<dbReference type="AlphaFoldDB" id="A0A1F7I3A4"/>
<feature type="region of interest" description="Disordered" evidence="1">
    <location>
        <begin position="251"/>
        <end position="273"/>
    </location>
</feature>
<dbReference type="Proteomes" id="UP000176803">
    <property type="component" value="Unassembled WGS sequence"/>
</dbReference>
<dbReference type="Gene3D" id="3.90.1720.10">
    <property type="entry name" value="endopeptidase domain like (from Nostoc punctiforme)"/>
    <property type="match status" value="1"/>
</dbReference>
<dbReference type="InterPro" id="IPR007921">
    <property type="entry name" value="CHAP_dom"/>
</dbReference>
<feature type="domain" description="Peptidase C51" evidence="2">
    <location>
        <begin position="547"/>
        <end position="677"/>
    </location>
</feature>
<sequence>MKKYLIVFLLIFFLILTFLLIYFSREKIFTQKTENPKPEINTTATPYPSGGSFNTLLKQSTLKKLQTLPPLSTANVAVFYSPELQKMVILLKTDQAATDLQQWAKDNNLLTLIKNPDYFTTIDLATKKTLSDQEKAILAKLRSTGYEDNNIAIYYNENLQTFVVDKKKANSNAAVTQWAKDNQLDELIKDPNIFVQHQIDPAVPTPTRIPLPTSIPRITDTTSETYKKLNQKYVDYFHTALDLFARINGSSETSPSLPPDIGPSSLPPPPTTDDATYNPFNTGLALKAIIQEAGEKVEVPWRILEAFIRTETATNSLPDDKILEYSQPGNHAPYSQCYINSCGAWGIVQILRGYRLNDTSQEDISTNRDYNCLKCNPGVNRCPGNNLDVWNGQLPRLGIKLKDSVKIYGGSTAEPNPCNYRDIIFATAAHLKNSSGATDPNTWTYDQVKNAVCNYYGWGKDGNGNYKCTTTRYAHINNKTYVGFVWDHYQNSLNNQGYIANNLSPIPILASNSIQQLVDNIRANCTYAGAIGRVTYYNRSCLNQGVINNDTRKYINCELTKMMNNKESNFQCVGFVKGTDVELYKTSPDKLCGSYGNAKDLSLPDYRPVTRTDVDTVQVGYLPRWSFGRYGHVAYVMEVYSPTRFKVAEANWGKRGLVQTRIVVLDNNPDNPDNNIKDWLVKNFQ</sequence>
<evidence type="ECO:0000313" key="3">
    <source>
        <dbReference type="EMBL" id="OGK37869.1"/>
    </source>
</evidence>
<comment type="caution">
    <text evidence="3">The sequence shown here is derived from an EMBL/GenBank/DDBJ whole genome shotgun (WGS) entry which is preliminary data.</text>
</comment>